<evidence type="ECO:0000256" key="2">
    <source>
        <dbReference type="SAM" id="SignalP"/>
    </source>
</evidence>
<comment type="caution">
    <text evidence="3">The sequence shown here is derived from an EMBL/GenBank/DDBJ whole genome shotgun (WGS) entry which is preliminary data.</text>
</comment>
<feature type="signal peptide" evidence="2">
    <location>
        <begin position="1"/>
        <end position="18"/>
    </location>
</feature>
<dbReference type="AlphaFoldDB" id="A0AAE2V8G3"/>
<evidence type="ECO:0000256" key="1">
    <source>
        <dbReference type="SAM" id="MobiDB-lite"/>
    </source>
</evidence>
<keyword evidence="4" id="KW-1185">Reference proteome</keyword>
<protein>
    <recommendedName>
        <fullName evidence="5">TraB/GumN family protein</fullName>
    </recommendedName>
</protein>
<gene>
    <name evidence="3" type="ORF">JIN83_11170</name>
</gene>
<proteinExistence type="predicted"/>
<accession>A0AAE2V8G3</accession>
<evidence type="ECO:0000313" key="4">
    <source>
        <dbReference type="Proteomes" id="UP000634206"/>
    </source>
</evidence>
<name>A0AAE2V8G3_9BACT</name>
<evidence type="ECO:0008006" key="5">
    <source>
        <dbReference type="Google" id="ProtNLM"/>
    </source>
</evidence>
<dbReference type="PANTHER" id="PTHR35757">
    <property type="entry name" value="THERMOSOME SUBUNIT GAMMA"/>
    <property type="match status" value="1"/>
</dbReference>
<feature type="region of interest" description="Disordered" evidence="1">
    <location>
        <begin position="289"/>
        <end position="308"/>
    </location>
</feature>
<evidence type="ECO:0000313" key="3">
    <source>
        <dbReference type="EMBL" id="MBK1855522.1"/>
    </source>
</evidence>
<sequence>MKKILLTLLASCALPAMAQVDAPAAKAADATQFIRVDRDAQHVRLQTGVTRYVKAGVTVDLIGAVHIADAKYYQQLNKEFTQYEALLYEMIGGENIAKGPEAKAENAEPQEKVKDPMMAMLGNVYTLVSKFLQLQGQKEGIDYSPKNFVHADLSLAEFQKLQTEKGESLLGFAMQNAQNEKAAANQPDPAKLLTAILSGNANLMKLELVDTLGGANDQMGGMLGESVIIGDRNKACLKVLQQQVQAGKKKLAIFYGAAHFPDMEKRMLKAGYRKIEHRWLTAWDIPKAAAAPQKKAPQKAPEAMPDAA</sequence>
<reference evidence="3" key="1">
    <citation type="submission" date="2021-01" db="EMBL/GenBank/DDBJ databases">
        <title>Modified the classification status of verrucomicrobia.</title>
        <authorList>
            <person name="Feng X."/>
        </authorList>
    </citation>
    <scope>NUCLEOTIDE SEQUENCE</scope>
    <source>
        <strain evidence="3">5K15</strain>
    </source>
</reference>
<dbReference type="EMBL" id="JAENIG010000007">
    <property type="protein sequence ID" value="MBK1855522.1"/>
    <property type="molecule type" value="Genomic_DNA"/>
</dbReference>
<organism evidence="3 4">
    <name type="scientific">Oceaniferula flava</name>
    <dbReference type="NCBI Taxonomy" id="2800421"/>
    <lineage>
        <taxon>Bacteria</taxon>
        <taxon>Pseudomonadati</taxon>
        <taxon>Verrucomicrobiota</taxon>
        <taxon>Verrucomicrobiia</taxon>
        <taxon>Verrucomicrobiales</taxon>
        <taxon>Verrucomicrobiaceae</taxon>
        <taxon>Oceaniferula</taxon>
    </lineage>
</organism>
<dbReference type="RefSeq" id="WP_309490134.1">
    <property type="nucleotide sequence ID" value="NZ_JAENIG010000007.1"/>
</dbReference>
<keyword evidence="2" id="KW-0732">Signal</keyword>
<feature type="compositionally biased region" description="Low complexity" evidence="1">
    <location>
        <begin position="289"/>
        <end position="301"/>
    </location>
</feature>
<feature type="chain" id="PRO_5042052745" description="TraB/GumN family protein" evidence="2">
    <location>
        <begin position="19"/>
        <end position="308"/>
    </location>
</feature>
<dbReference type="Proteomes" id="UP000634206">
    <property type="component" value="Unassembled WGS sequence"/>
</dbReference>
<dbReference type="PANTHER" id="PTHR35757:SF1">
    <property type="entry name" value="THERMOSOME SUBUNIT GAMMA"/>
    <property type="match status" value="1"/>
</dbReference>